<dbReference type="AlphaFoldDB" id="W7FVR9"/>
<reference evidence="3" key="1">
    <citation type="submission" date="2013-02" db="EMBL/GenBank/DDBJ databases">
        <title>The Genome Sequence of Plasmodium falciparum Santa Lucia.</title>
        <authorList>
            <consortium name="The Broad Institute Genome Sequencing Platform"/>
            <consortium name="The Broad Institute Genome Sequencing Center for Infectious Disease"/>
            <person name="Neafsey D."/>
            <person name="Cheeseman I."/>
            <person name="Volkman S."/>
            <person name="Adams J."/>
            <person name="Walker B."/>
            <person name="Young S.K."/>
            <person name="Zeng Q."/>
            <person name="Gargeya S."/>
            <person name="Fitzgerald M."/>
            <person name="Haas B."/>
            <person name="Abouelleil A."/>
            <person name="Alvarado L."/>
            <person name="Arachchi H.M."/>
            <person name="Berlin A.M."/>
            <person name="Chapman S.B."/>
            <person name="Dewar J."/>
            <person name="Goldberg J."/>
            <person name="Griggs A."/>
            <person name="Gujja S."/>
            <person name="Hansen M."/>
            <person name="Howarth C."/>
            <person name="Imamovic A."/>
            <person name="Larimer J."/>
            <person name="McCowan C."/>
            <person name="Murphy C."/>
            <person name="Neiman D."/>
            <person name="Pearson M."/>
            <person name="Priest M."/>
            <person name="Roberts A."/>
            <person name="Saif S."/>
            <person name="Shea T."/>
            <person name="Sisk P."/>
            <person name="Sykes S."/>
            <person name="Wortman J."/>
            <person name="Nusbaum C."/>
            <person name="Birren B."/>
        </authorList>
    </citation>
    <scope>NUCLEOTIDE SEQUENCE [LARGE SCALE GENOMIC DNA]</scope>
    <source>
        <strain evidence="3">Santa Lucia</strain>
    </source>
</reference>
<dbReference type="Proteomes" id="UP000030666">
    <property type="component" value="Unassembled WGS sequence"/>
</dbReference>
<evidence type="ECO:0000256" key="2">
    <source>
        <dbReference type="SAM" id="Phobius"/>
    </source>
</evidence>
<dbReference type="InterPro" id="IPR006373">
    <property type="entry name" value="VSA_Rifin"/>
</dbReference>
<sequence length="353" mass="39270">MKLYYSKILLFFFPLYILVTSYHVYSKNKPSITSRHRQTSTSRVLSECDIDMRNYNIDQDMKSVKENFDRQTSQRFEEYEERMQEKRKKRKEQCDKDIEQIILRDKTKKSLEEKIERGCLKCGCGLGGVAAGIGIIGGIAISELKKAAMATAIASAKEAGMAAAKAKGAKEGVNALIKWLGEMGVSTLDGKELGSFINPENYTNAILISKSVQVKYNGSNCLALFSRTRSGPVDLEPFCTWVTEQSKSVANIPEMLQGNSVSYTKVTEKAVETIVSKAETVAETAAKKATEEAIKASTAAVESAYAACQTAIIASVVAILVIVLVMMIIYLILRYRRKKKMNKKQQYTKLLNQ</sequence>
<feature type="coiled-coil region" evidence="1">
    <location>
        <begin position="69"/>
        <end position="96"/>
    </location>
</feature>
<dbReference type="NCBIfam" id="TIGR01477">
    <property type="entry name" value="RIFIN"/>
    <property type="match status" value="1"/>
</dbReference>
<proteinExistence type="predicted"/>
<keyword evidence="2" id="KW-0472">Membrane</keyword>
<organism evidence="3">
    <name type="scientific">Plasmodium falciparum Santa Lucia</name>
    <dbReference type="NCBI Taxonomy" id="478859"/>
    <lineage>
        <taxon>Eukaryota</taxon>
        <taxon>Sar</taxon>
        <taxon>Alveolata</taxon>
        <taxon>Apicomplexa</taxon>
        <taxon>Aconoidasida</taxon>
        <taxon>Haemosporida</taxon>
        <taxon>Plasmodiidae</taxon>
        <taxon>Plasmodium</taxon>
        <taxon>Plasmodium (Laverania)</taxon>
    </lineage>
</organism>
<protein>
    <recommendedName>
        <fullName evidence="4">Surface antigen</fullName>
    </recommendedName>
</protein>
<keyword evidence="2" id="KW-0812">Transmembrane</keyword>
<dbReference type="EMBL" id="KE123551">
    <property type="protein sequence ID" value="EUT70134.1"/>
    <property type="molecule type" value="Genomic_DNA"/>
</dbReference>
<evidence type="ECO:0000256" key="1">
    <source>
        <dbReference type="SAM" id="Coils"/>
    </source>
</evidence>
<dbReference type="Pfam" id="PF02009">
    <property type="entry name" value="RIFIN"/>
    <property type="match status" value="1"/>
</dbReference>
<keyword evidence="2" id="KW-1133">Transmembrane helix</keyword>
<feature type="transmembrane region" description="Helical" evidence="2">
    <location>
        <begin position="311"/>
        <end position="333"/>
    </location>
</feature>
<accession>W7FVR9</accession>
<name>W7FVR9_PLAFA</name>
<evidence type="ECO:0000313" key="3">
    <source>
        <dbReference type="EMBL" id="EUT70134.1"/>
    </source>
</evidence>
<gene>
    <name evidence="3" type="ORF">PFAG_06082</name>
</gene>
<keyword evidence="1" id="KW-0175">Coiled coil</keyword>
<evidence type="ECO:0008006" key="4">
    <source>
        <dbReference type="Google" id="ProtNLM"/>
    </source>
</evidence>